<dbReference type="Gene3D" id="1.10.8.10">
    <property type="entry name" value="DNA helicase RuvA subunit, C-terminal domain"/>
    <property type="match status" value="1"/>
</dbReference>
<dbReference type="InterPro" id="IPR051718">
    <property type="entry name" value="ARF_GTPase-activating"/>
</dbReference>
<keyword evidence="1" id="KW-0479">Metal-binding</keyword>
<feature type="region of interest" description="Disordered" evidence="2">
    <location>
        <begin position="126"/>
        <end position="242"/>
    </location>
</feature>
<dbReference type="InterPro" id="IPR015940">
    <property type="entry name" value="UBA"/>
</dbReference>
<dbReference type="SUPFAM" id="SSF57863">
    <property type="entry name" value="ArfGap/RecO-like zinc finger"/>
    <property type="match status" value="1"/>
</dbReference>
<feature type="compositionally biased region" description="Low complexity" evidence="2">
    <location>
        <begin position="708"/>
        <end position="727"/>
    </location>
</feature>
<dbReference type="SMART" id="SM00105">
    <property type="entry name" value="ArfGap"/>
    <property type="match status" value="1"/>
</dbReference>
<feature type="region of interest" description="Disordered" evidence="2">
    <location>
        <begin position="570"/>
        <end position="626"/>
    </location>
</feature>
<feature type="region of interest" description="Disordered" evidence="2">
    <location>
        <begin position="416"/>
        <end position="550"/>
    </location>
</feature>
<comment type="caution">
    <text evidence="5">The sequence shown here is derived from an EMBL/GenBank/DDBJ whole genome shotgun (WGS) entry which is preliminary data.</text>
</comment>
<dbReference type="Gene3D" id="1.10.220.150">
    <property type="entry name" value="Arf GTPase activating protein"/>
    <property type="match status" value="1"/>
</dbReference>
<name>A0ABP0B686_9PEZI</name>
<evidence type="ECO:0000313" key="6">
    <source>
        <dbReference type="Proteomes" id="UP001642482"/>
    </source>
</evidence>
<dbReference type="PANTHER" id="PTHR45705">
    <property type="entry name" value="FI20236P1"/>
    <property type="match status" value="1"/>
</dbReference>
<feature type="compositionally biased region" description="Low complexity" evidence="2">
    <location>
        <begin position="584"/>
        <end position="608"/>
    </location>
</feature>
<feature type="compositionally biased region" description="Polar residues" evidence="2">
    <location>
        <begin position="467"/>
        <end position="508"/>
    </location>
</feature>
<feature type="compositionally biased region" description="Polar residues" evidence="2">
    <location>
        <begin position="366"/>
        <end position="379"/>
    </location>
</feature>
<keyword evidence="1" id="KW-0863">Zinc-finger</keyword>
<proteinExistence type="predicted"/>
<organism evidence="5 6">
    <name type="scientific">Sporothrix eucalyptigena</name>
    <dbReference type="NCBI Taxonomy" id="1812306"/>
    <lineage>
        <taxon>Eukaryota</taxon>
        <taxon>Fungi</taxon>
        <taxon>Dikarya</taxon>
        <taxon>Ascomycota</taxon>
        <taxon>Pezizomycotina</taxon>
        <taxon>Sordariomycetes</taxon>
        <taxon>Sordariomycetidae</taxon>
        <taxon>Ophiostomatales</taxon>
        <taxon>Ophiostomataceae</taxon>
        <taxon>Sporothrix</taxon>
    </lineage>
</organism>
<dbReference type="SUPFAM" id="SSF46934">
    <property type="entry name" value="UBA-like"/>
    <property type="match status" value="1"/>
</dbReference>
<protein>
    <submittedName>
        <fullName evidence="5">Protein gts1</fullName>
    </submittedName>
</protein>
<dbReference type="EMBL" id="CAWUHD010000016">
    <property type="protein sequence ID" value="CAK7215041.1"/>
    <property type="molecule type" value="Genomic_DNA"/>
</dbReference>
<dbReference type="PROSITE" id="PS50030">
    <property type="entry name" value="UBA"/>
    <property type="match status" value="1"/>
</dbReference>
<dbReference type="CDD" id="cd08204">
    <property type="entry name" value="ArfGap"/>
    <property type="match status" value="1"/>
</dbReference>
<dbReference type="InterPro" id="IPR009060">
    <property type="entry name" value="UBA-like_sf"/>
</dbReference>
<feature type="compositionally biased region" description="Low complexity" evidence="2">
    <location>
        <begin position="336"/>
        <end position="347"/>
    </location>
</feature>
<feature type="region of interest" description="Disordered" evidence="2">
    <location>
        <begin position="643"/>
        <end position="662"/>
    </location>
</feature>
<feature type="compositionally biased region" description="Low complexity" evidence="2">
    <location>
        <begin position="450"/>
        <end position="466"/>
    </location>
</feature>
<gene>
    <name evidence="5" type="primary">GTS1</name>
    <name evidence="5" type="ORF">SEUCBS140593_002393</name>
</gene>
<evidence type="ECO:0000259" key="4">
    <source>
        <dbReference type="PROSITE" id="PS50115"/>
    </source>
</evidence>
<dbReference type="InterPro" id="IPR001164">
    <property type="entry name" value="ArfGAP_dom"/>
</dbReference>
<dbReference type="PROSITE" id="PS50115">
    <property type="entry name" value="ARFGAP"/>
    <property type="match status" value="1"/>
</dbReference>
<accession>A0ABP0B686</accession>
<evidence type="ECO:0000256" key="2">
    <source>
        <dbReference type="SAM" id="MobiDB-lite"/>
    </source>
</evidence>
<feature type="region of interest" description="Disordered" evidence="2">
    <location>
        <begin position="294"/>
        <end position="379"/>
    </location>
</feature>
<feature type="compositionally biased region" description="Low complexity" evidence="2">
    <location>
        <begin position="433"/>
        <end position="442"/>
    </location>
</feature>
<feature type="compositionally biased region" description="Low complexity" evidence="2">
    <location>
        <begin position="680"/>
        <end position="695"/>
    </location>
</feature>
<feature type="region of interest" description="Disordered" evidence="2">
    <location>
        <begin position="675"/>
        <end position="792"/>
    </location>
</feature>
<feature type="domain" description="Arf-GAP" evidence="4">
    <location>
        <begin position="14"/>
        <end position="136"/>
    </location>
</feature>
<evidence type="ECO:0000256" key="1">
    <source>
        <dbReference type="PROSITE-ProRule" id="PRU00288"/>
    </source>
</evidence>
<dbReference type="InterPro" id="IPR038508">
    <property type="entry name" value="ArfGAP_dom_sf"/>
</dbReference>
<dbReference type="PRINTS" id="PR00405">
    <property type="entry name" value="REVINTRACTNG"/>
</dbReference>
<feature type="compositionally biased region" description="Polar residues" evidence="2">
    <location>
        <begin position="518"/>
        <end position="528"/>
    </location>
</feature>
<sequence>MTSVLSKRQQARNEKALQDLVQSVSGNNACADCQARNPAWASWNLGIFLCMRCAAIHRKLGTHVSKVKSLSMDSWSNEQVDNMRKVGNTASNKVYNPVGQKPPVPIDADEADVAMERFIRQKYINSAFTKPANPNRHRNTGSSGSDDIPPPLPPKTPGRFGMRSASSIFPLSSKAKRDASSGTVPAKYSDSGGHYENTGRPPTSPLPRAISYPRPESSGSGPGLRNKVSQVFGSSKHSDNGDTLDAKLAALRDMGFSDDRRNTVVLKSVSWDLERAIEMLVRMGDAGVSNGRLSPHLLASPRDSSLSAPTRTLTPSATSFATSGLGVPTPSSQRAPSSPSVNGNSNPFDALDFAPPPAPPQSSQSTGTLQNKNPYNTMNPFGIMPSPQQPATPLNATVTASASAFNINQAFQNMALSPPQPLFPHHTGSGVFQQQQPSQLQPHDPYAFLQQNQQQQQQQQQIFQTQSPLSMPSAGQNYFSASPAGVSQQGLSPQPAQYNNPFANTTGMRLQHQHQQQFSQPLSVNTNTGGSGLPGNNPFTRSPTRIQSPNALGQIPEQSQASYFAALPQSQTYPLPNGNPYGTPFQPLQSPSLQQFPQQSQSQQPQQQINNPFMTQPPPPPQAPRLHNTASILALYNVQQSTQVATQSGTSPLPTTGLHQSSAQLAMQQPLQQSGDSFFNSAAPASSNPASSNPATSPGGTNPFFNMASGASGTSTQQTQQAQYSASHFPALTGQRQPPPLSPAPSSGAARATNTADAPVGGRSRDSMMALGMEWSNGRHSPDAFASLSARH</sequence>
<keyword evidence="1" id="KW-0862">Zinc</keyword>
<dbReference type="SMART" id="SM00165">
    <property type="entry name" value="UBA"/>
    <property type="match status" value="1"/>
</dbReference>
<reference evidence="5 6" key="1">
    <citation type="submission" date="2024-01" db="EMBL/GenBank/DDBJ databases">
        <authorList>
            <person name="Allen C."/>
            <person name="Tagirdzhanova G."/>
        </authorList>
    </citation>
    <scope>NUCLEOTIDE SEQUENCE [LARGE SCALE GENOMIC DNA]</scope>
</reference>
<feature type="domain" description="UBA" evidence="3">
    <location>
        <begin position="243"/>
        <end position="283"/>
    </location>
</feature>
<feature type="compositionally biased region" description="Polar residues" evidence="2">
    <location>
        <begin position="302"/>
        <end position="322"/>
    </location>
</feature>
<keyword evidence="6" id="KW-1185">Reference proteome</keyword>
<evidence type="ECO:0000313" key="5">
    <source>
        <dbReference type="EMBL" id="CAK7215041.1"/>
    </source>
</evidence>
<dbReference type="Pfam" id="PF01412">
    <property type="entry name" value="ArfGap"/>
    <property type="match status" value="1"/>
</dbReference>
<dbReference type="PANTHER" id="PTHR45705:SF7">
    <property type="entry name" value="ACTIVATING PROTEIN FOR ARF, PUTATIVE (AFU_ORTHOLOGUE AFUA_4G09120)-RELATED"/>
    <property type="match status" value="1"/>
</dbReference>
<evidence type="ECO:0000259" key="3">
    <source>
        <dbReference type="PROSITE" id="PS50030"/>
    </source>
</evidence>
<dbReference type="Proteomes" id="UP001642482">
    <property type="component" value="Unassembled WGS sequence"/>
</dbReference>
<dbReference type="InterPro" id="IPR037278">
    <property type="entry name" value="ARFGAP/RecO"/>
</dbReference>
<feature type="compositionally biased region" description="Polar residues" evidence="2">
    <location>
        <begin position="537"/>
        <end position="550"/>
    </location>
</feature>